<dbReference type="STRING" id="445961.IW15_14900"/>
<gene>
    <name evidence="2" type="ORF">IW15_14900</name>
</gene>
<dbReference type="AlphaFoldDB" id="A0A086A489"/>
<sequence>MPRFPYQFFDEYVVRSPLFSLKDFIEKTDRDEIPDEVLREICTDPVFQEAVYLASPYLHGEILKWLNSEGKFSSRQHEKLKNTVLKYYSRMSTRCTPFGLFSGVGLGKFNTDISTSISNNQQPATNNQIRDTKLDMHFLVALSETLAKIPEIKSQLLFYPNTSIYRVGSRIRYVEYTYAEGKREYVISSAPNSQELDQLLKFVEKGKTIVQIAETLINDEITEEDAAGFIEELIENQVLVSELESNVSGADFLDAIIAVVRKFGADNYTDILVSIQKKLEHMDIKLGNSVSLYTEVEELMKFFNINYEQKYLFQTDLYFNNTFQLPLIWKKELKTAITFVNRMTLFNKNTVFETFKKAFYERFETEEVPLTYVLDTEIGIGYKQNIQAKGLHPYLEDINLPGKVMKPEWNLRLNPVQIILNKKIQDNLLDRAFSIELHEDDFKNFEEYWEDLPDTLSFMTEIVSENGQDKLFFNGGGGSSAGDLLARFCSEKSEVRNFVKTIADKEKALNPDVISAEIVHLPEARIGNVIRRPLLREYEIPYLAQSVLPQEKQISVEDLYISIKNDRVVLRSKKLNKEIKPYLTNAHNYSADSLPVYHFLCDLYSQNKRSGLSFYWGDLKKIYRFLPRVEYKNIILSKAQWKIKEEDVNILLPVMDNKDEFLSSLKTWRVKRQMPKWIQWVQSDNTLVLNLENYTCAALLMTTIQRRKSITVEEFLYHEKEDFARQFVFSLYKDQ</sequence>
<reference evidence="2 3" key="1">
    <citation type="submission" date="2014-07" db="EMBL/GenBank/DDBJ databases">
        <title>Genome of Chryseobacterium soli DSM 19298.</title>
        <authorList>
            <person name="Stropko S.J."/>
            <person name="Pipes S.E."/>
            <person name="Newman J."/>
        </authorList>
    </citation>
    <scope>NUCLEOTIDE SEQUENCE [LARGE SCALE GENOMIC DNA]</scope>
    <source>
        <strain evidence="2 3">DSM 19298</strain>
    </source>
</reference>
<dbReference type="InterPro" id="IPR006827">
    <property type="entry name" value="Lant_deHydtase_N"/>
</dbReference>
<proteinExistence type="predicted"/>
<dbReference type="OrthoDB" id="1273722at2"/>
<dbReference type="EMBL" id="JPRH01000006">
    <property type="protein sequence ID" value="KFF11503.1"/>
    <property type="molecule type" value="Genomic_DNA"/>
</dbReference>
<accession>A0A086A489</accession>
<name>A0A086A489_9FLAO</name>
<evidence type="ECO:0000313" key="3">
    <source>
        <dbReference type="Proteomes" id="UP000028705"/>
    </source>
</evidence>
<dbReference type="Pfam" id="PF04738">
    <property type="entry name" value="Lant_dehydr_N"/>
    <property type="match status" value="1"/>
</dbReference>
<feature type="domain" description="Lantibiotic dehydratase N-terminal" evidence="1">
    <location>
        <begin position="44"/>
        <end position="700"/>
    </location>
</feature>
<evidence type="ECO:0000313" key="2">
    <source>
        <dbReference type="EMBL" id="KFF11503.1"/>
    </source>
</evidence>
<keyword evidence="3" id="KW-1185">Reference proteome</keyword>
<dbReference type="RefSeq" id="WP_034712612.1">
    <property type="nucleotide sequence ID" value="NZ_JPRH01000006.1"/>
</dbReference>
<organism evidence="2 3">
    <name type="scientific">Chryseobacterium soli</name>
    <dbReference type="NCBI Taxonomy" id="445961"/>
    <lineage>
        <taxon>Bacteria</taxon>
        <taxon>Pseudomonadati</taxon>
        <taxon>Bacteroidota</taxon>
        <taxon>Flavobacteriia</taxon>
        <taxon>Flavobacteriales</taxon>
        <taxon>Weeksellaceae</taxon>
        <taxon>Chryseobacterium group</taxon>
        <taxon>Chryseobacterium</taxon>
    </lineage>
</organism>
<dbReference type="eggNOG" id="ENOG502Z81U">
    <property type="taxonomic scope" value="Bacteria"/>
</dbReference>
<comment type="caution">
    <text evidence="2">The sequence shown here is derived from an EMBL/GenBank/DDBJ whole genome shotgun (WGS) entry which is preliminary data.</text>
</comment>
<dbReference type="Proteomes" id="UP000028705">
    <property type="component" value="Unassembled WGS sequence"/>
</dbReference>
<protein>
    <submittedName>
        <fullName evidence="2">Lantibiotic dehydratase</fullName>
    </submittedName>
</protein>
<evidence type="ECO:0000259" key="1">
    <source>
        <dbReference type="Pfam" id="PF04738"/>
    </source>
</evidence>